<organism evidence="4 5">
    <name type="scientific">Alienimonas chondri</name>
    <dbReference type="NCBI Taxonomy" id="2681879"/>
    <lineage>
        <taxon>Bacteria</taxon>
        <taxon>Pseudomonadati</taxon>
        <taxon>Planctomycetota</taxon>
        <taxon>Planctomycetia</taxon>
        <taxon>Planctomycetales</taxon>
        <taxon>Planctomycetaceae</taxon>
        <taxon>Alienimonas</taxon>
    </lineage>
</organism>
<evidence type="ECO:0000313" key="4">
    <source>
        <dbReference type="EMBL" id="NNJ24058.1"/>
    </source>
</evidence>
<dbReference type="SUPFAM" id="SSF46894">
    <property type="entry name" value="C-terminal effector domain of the bipartite response regulators"/>
    <property type="match status" value="1"/>
</dbReference>
<comment type="caution">
    <text evidence="4">The sequence shown here is derived from an EMBL/GenBank/DDBJ whole genome shotgun (WGS) entry which is preliminary data.</text>
</comment>
<evidence type="ECO:0000256" key="2">
    <source>
        <dbReference type="SAM" id="MobiDB-lite"/>
    </source>
</evidence>
<evidence type="ECO:0000256" key="1">
    <source>
        <dbReference type="ARBA" id="ARBA00023125"/>
    </source>
</evidence>
<dbReference type="Proteomes" id="UP000609651">
    <property type="component" value="Unassembled WGS sequence"/>
</dbReference>
<gene>
    <name evidence="4" type="ORF">LzC2_01050</name>
</gene>
<feature type="region of interest" description="Disordered" evidence="2">
    <location>
        <begin position="118"/>
        <end position="163"/>
    </location>
</feature>
<dbReference type="InterPro" id="IPR000792">
    <property type="entry name" value="Tscrpt_reg_LuxR_C"/>
</dbReference>
<dbReference type="InterPro" id="IPR016032">
    <property type="entry name" value="Sig_transdc_resp-reg_C-effctor"/>
</dbReference>
<reference evidence="4 5" key="1">
    <citation type="journal article" date="2020" name="Syst. Appl. Microbiol.">
        <title>Alienimonas chondri sp. nov., a novel planctomycete isolated from the biofilm of the red alga Chondrus crispus.</title>
        <authorList>
            <person name="Vitorino I."/>
            <person name="Albuquerque L."/>
            <person name="Wiegand S."/>
            <person name="Kallscheuer N."/>
            <person name="da Costa M.S."/>
            <person name="Lobo-da-Cunha A."/>
            <person name="Jogler C."/>
            <person name="Lage O.M."/>
        </authorList>
    </citation>
    <scope>NUCLEOTIDE SEQUENCE [LARGE SCALE GENOMIC DNA]</scope>
    <source>
        <strain evidence="4 5">LzC2</strain>
    </source>
</reference>
<keyword evidence="5" id="KW-1185">Reference proteome</keyword>
<protein>
    <recommendedName>
        <fullName evidence="3">HTH luxR-type domain-containing protein</fullName>
    </recommendedName>
</protein>
<dbReference type="SMART" id="SM00421">
    <property type="entry name" value="HTH_LUXR"/>
    <property type="match status" value="1"/>
</dbReference>
<sequence>MPLHAAMSDVPLQATTNVSAGPAFQTEALPASRRLTIGEVVGGCRTARKCLECGENPACWTNILLAGVLNWTGADRAAVIFPESNKLYSVGDWDVLQTKCSARSLQSAQAALREAAAVTSQRIPQPSSDDERRAGVSRILSRSDFPESRRPSPRAGKAGDTQIGAAIGWRDGRGRVIALLIGAADDGDVAAAGAQLTKVVVRELASSGRRLAHPGEPSPETLTHRARTVLHHWLDGLLEKEVAGVLNVSDGTVHKQVHRIYRHFGVTSRGELQAQFLKRGWGRRRRWRDMAP</sequence>
<evidence type="ECO:0000313" key="5">
    <source>
        <dbReference type="Proteomes" id="UP000609651"/>
    </source>
</evidence>
<name>A0ABX1V705_9PLAN</name>
<dbReference type="EMBL" id="WTPX01000002">
    <property type="protein sequence ID" value="NNJ24058.1"/>
    <property type="molecule type" value="Genomic_DNA"/>
</dbReference>
<evidence type="ECO:0000259" key="3">
    <source>
        <dbReference type="PROSITE" id="PS50043"/>
    </source>
</evidence>
<feature type="domain" description="HTH luxR-type" evidence="3">
    <location>
        <begin position="215"/>
        <end position="280"/>
    </location>
</feature>
<dbReference type="PANTHER" id="PTHR43214">
    <property type="entry name" value="TWO-COMPONENT RESPONSE REGULATOR"/>
    <property type="match status" value="1"/>
</dbReference>
<dbReference type="Pfam" id="PF00196">
    <property type="entry name" value="GerE"/>
    <property type="match status" value="1"/>
</dbReference>
<dbReference type="Gene3D" id="1.10.10.10">
    <property type="entry name" value="Winged helix-like DNA-binding domain superfamily/Winged helix DNA-binding domain"/>
    <property type="match status" value="1"/>
</dbReference>
<proteinExistence type="predicted"/>
<dbReference type="InterPro" id="IPR036388">
    <property type="entry name" value="WH-like_DNA-bd_sf"/>
</dbReference>
<dbReference type="PROSITE" id="PS50043">
    <property type="entry name" value="HTH_LUXR_2"/>
    <property type="match status" value="1"/>
</dbReference>
<dbReference type="PANTHER" id="PTHR43214:SF43">
    <property type="entry name" value="TWO-COMPONENT RESPONSE REGULATOR"/>
    <property type="match status" value="1"/>
</dbReference>
<accession>A0ABX1V705</accession>
<dbReference type="InterPro" id="IPR039420">
    <property type="entry name" value="WalR-like"/>
</dbReference>
<feature type="compositionally biased region" description="Polar residues" evidence="2">
    <location>
        <begin position="118"/>
        <end position="127"/>
    </location>
</feature>
<keyword evidence="1" id="KW-0238">DNA-binding</keyword>